<feature type="region of interest" description="Disordered" evidence="1">
    <location>
        <begin position="203"/>
        <end position="227"/>
    </location>
</feature>
<evidence type="ECO:0000256" key="1">
    <source>
        <dbReference type="SAM" id="MobiDB-lite"/>
    </source>
</evidence>
<feature type="compositionally biased region" description="Acidic residues" evidence="1">
    <location>
        <begin position="213"/>
        <end position="225"/>
    </location>
</feature>
<protein>
    <submittedName>
        <fullName evidence="2">Predicted protein</fullName>
    </submittedName>
</protein>
<evidence type="ECO:0000313" key="2">
    <source>
        <dbReference type="EMBL" id="EEH60594.1"/>
    </source>
</evidence>
<dbReference type="OMA" id="RTESRCE"/>
<feature type="region of interest" description="Disordered" evidence="1">
    <location>
        <begin position="46"/>
        <end position="68"/>
    </location>
</feature>
<organism evidence="3">
    <name type="scientific">Micromonas pusilla (strain CCMP1545)</name>
    <name type="common">Picoplanktonic green alga</name>
    <dbReference type="NCBI Taxonomy" id="564608"/>
    <lineage>
        <taxon>Eukaryota</taxon>
        <taxon>Viridiplantae</taxon>
        <taxon>Chlorophyta</taxon>
        <taxon>Mamiellophyceae</taxon>
        <taxon>Mamiellales</taxon>
        <taxon>Mamiellaceae</taxon>
        <taxon>Micromonas</taxon>
    </lineage>
</organism>
<reference evidence="2 3" key="1">
    <citation type="journal article" date="2009" name="Science">
        <title>Green evolution and dynamic adaptations revealed by genomes of the marine picoeukaryotes Micromonas.</title>
        <authorList>
            <person name="Worden A.Z."/>
            <person name="Lee J.H."/>
            <person name="Mock T."/>
            <person name="Rouze P."/>
            <person name="Simmons M.P."/>
            <person name="Aerts A.L."/>
            <person name="Allen A.E."/>
            <person name="Cuvelier M.L."/>
            <person name="Derelle E."/>
            <person name="Everett M.V."/>
            <person name="Foulon E."/>
            <person name="Grimwood J."/>
            <person name="Gundlach H."/>
            <person name="Henrissat B."/>
            <person name="Napoli C."/>
            <person name="McDonald S.M."/>
            <person name="Parker M.S."/>
            <person name="Rombauts S."/>
            <person name="Salamov A."/>
            <person name="Von Dassow P."/>
            <person name="Badger J.H."/>
            <person name="Coutinho P.M."/>
            <person name="Demir E."/>
            <person name="Dubchak I."/>
            <person name="Gentemann C."/>
            <person name="Eikrem W."/>
            <person name="Gready J.E."/>
            <person name="John U."/>
            <person name="Lanier W."/>
            <person name="Lindquist E.A."/>
            <person name="Lucas S."/>
            <person name="Mayer K.F."/>
            <person name="Moreau H."/>
            <person name="Not F."/>
            <person name="Otillar R."/>
            <person name="Panaud O."/>
            <person name="Pangilinan J."/>
            <person name="Paulsen I."/>
            <person name="Piegu B."/>
            <person name="Poliakov A."/>
            <person name="Robbens S."/>
            <person name="Schmutz J."/>
            <person name="Toulza E."/>
            <person name="Wyss T."/>
            <person name="Zelensky A."/>
            <person name="Zhou K."/>
            <person name="Armbrust E.V."/>
            <person name="Bhattacharya D."/>
            <person name="Goodenough U.W."/>
            <person name="Van de Peer Y."/>
            <person name="Grigoriev I.V."/>
        </authorList>
    </citation>
    <scope>NUCLEOTIDE SEQUENCE [LARGE SCALE GENOMIC DNA]</scope>
    <source>
        <strain evidence="2 3">CCMP1545</strain>
    </source>
</reference>
<sequence>MRAPLIARAFASSARAPSSRRGASSSILAALLERTPLRALVDDVARDDDDDGANANDANANDDDDANASAYRASLPTVVVRGVRGKTPMTEHVARTIASLRRAPVVLTPSSSRAVDERGLLGRRLADVPRVSVRVGTTARALAMACDDARRVAASTATATATASTSAAEEDAARRTLAFDRDARFAGDVDVDDVELRCVEERWRRGGGGGGGGDDDAAAEPEPEPEPAAAAAYVIDGGGGGVDATLEVLVVDALAGAAAAADDEARSIHWSPYDRVGVNAPKAAAAVARADVVALLHANLVDPPTLAAFVDSRVKPLLKNDGVLIVRARMRPEKIERLARYAGESPRHEWTPPLSRLRGSKVLCVESDGADAGEALRACLESLVAPAVDDDKNGYGLRLRDTGEVEAAPVGGGDGDADADAFFTEATLERVVRRYREMHAVSGNVGGAEARLVLTEKDVAKLRGLGARGMRGACAVLAACDPLVLSSRLVVDDDDECDAFRDRVEAALLSVPQTRYH</sequence>
<evidence type="ECO:0000313" key="3">
    <source>
        <dbReference type="Proteomes" id="UP000001876"/>
    </source>
</evidence>
<proteinExistence type="predicted"/>
<dbReference type="RefSeq" id="XP_003055342.1">
    <property type="nucleotide sequence ID" value="XM_003055296.1"/>
</dbReference>
<name>C1MGL4_MICPC</name>
<dbReference type="EMBL" id="GG663735">
    <property type="protein sequence ID" value="EEH60594.1"/>
    <property type="molecule type" value="Genomic_DNA"/>
</dbReference>
<dbReference type="GeneID" id="9680295"/>
<dbReference type="Proteomes" id="UP000001876">
    <property type="component" value="Unassembled WGS sequence"/>
</dbReference>
<dbReference type="AlphaFoldDB" id="C1MGL4"/>
<dbReference type="OrthoDB" id="10667200at2759"/>
<dbReference type="KEGG" id="mpp:MICPUCDRAFT_49858"/>
<gene>
    <name evidence="2" type="ORF">MICPUCDRAFT_49858</name>
</gene>
<accession>C1MGL4</accession>
<keyword evidence="3" id="KW-1185">Reference proteome</keyword>